<organism evidence="2">
    <name type="scientific">Tarsiger cyanurus Genomoviridae sp</name>
    <dbReference type="NCBI Taxonomy" id="2814994"/>
    <lineage>
        <taxon>Viruses</taxon>
        <taxon>Monodnaviria</taxon>
        <taxon>Shotokuvirae</taxon>
        <taxon>Cressdnaviricota</taxon>
        <taxon>Repensiviricetes</taxon>
        <taxon>Geplafuvirales</taxon>
        <taxon>Genomoviridae</taxon>
    </lineage>
</organism>
<sequence length="303" mass="34050">MPYARKRYVSRRRRPSTRRYRKTSAKTRRTYRKPIRRMSKRAILNTTSRKKRDTMMPYTNITAATQSGGTTYANGSAIITGGTSTTSPIVWCATARDNEISAGGTAGNVFNEATRTATTCFMKGIRETVQIQVSDDVPWLWRRICFTYKGVNASLPSTNGFNLQAELSSGWQRVVNMVPNAAYVTTLNGLLFKGSQYVDWLDAMTAPIDNRRVTIKYDKTRTIASNNEGGCIKKFNLYHPMNSNLVYDDDENGGGENVSFFSVQGKAGMGDYMIVDYFQPRTGSATTNRLSFNPSATLYWHEK</sequence>
<evidence type="ECO:0000313" key="2">
    <source>
        <dbReference type="EMBL" id="QTE03660.1"/>
    </source>
</evidence>
<reference evidence="2" key="1">
    <citation type="submission" date="2020-10" db="EMBL/GenBank/DDBJ databases">
        <title>CRESS DNA virus dark matter in the feces of wild birds.</title>
        <authorList>
            <person name="Yang S."/>
            <person name="Zhang W."/>
        </authorList>
    </citation>
    <scope>NUCLEOTIDE SEQUENCE</scope>
    <source>
        <strain evidence="2">Rfb199gen1</strain>
    </source>
</reference>
<accession>A0A8A4XDH7</accession>
<evidence type="ECO:0000256" key="1">
    <source>
        <dbReference type="SAM" id="MobiDB-lite"/>
    </source>
</evidence>
<proteinExistence type="predicted"/>
<protein>
    <submittedName>
        <fullName evidence="2">Putative capsid protein</fullName>
    </submittedName>
</protein>
<feature type="region of interest" description="Disordered" evidence="1">
    <location>
        <begin position="1"/>
        <end position="31"/>
    </location>
</feature>
<dbReference type="EMBL" id="MW182992">
    <property type="protein sequence ID" value="QTE03660.1"/>
    <property type="molecule type" value="Genomic_DNA"/>
</dbReference>
<name>A0A8A4XDH7_9VIRU</name>